<evidence type="ECO:0000313" key="5">
    <source>
        <dbReference type="Proteomes" id="UP000257144"/>
    </source>
</evidence>
<comment type="similarity">
    <text evidence="1">Belongs to the isochorismatase family.</text>
</comment>
<reference evidence="4 5" key="1">
    <citation type="submission" date="2018-07" db="EMBL/GenBank/DDBJ databases">
        <title>Bacillus sp. YLB-04 draft genome sequence.</title>
        <authorList>
            <person name="Yu L."/>
            <person name="Tang X."/>
        </authorList>
    </citation>
    <scope>NUCLEOTIDE SEQUENCE [LARGE SCALE GENOMIC DNA]</scope>
    <source>
        <strain evidence="4 5">YLB-04</strain>
    </source>
</reference>
<feature type="domain" description="Isochorismatase-like" evidence="3">
    <location>
        <begin position="4"/>
        <end position="139"/>
    </location>
</feature>
<dbReference type="Proteomes" id="UP000257144">
    <property type="component" value="Unassembled WGS sequence"/>
</dbReference>
<organism evidence="4 5">
    <name type="scientific">Neobacillus piezotolerans</name>
    <dbReference type="NCBI Taxonomy" id="2259171"/>
    <lineage>
        <taxon>Bacteria</taxon>
        <taxon>Bacillati</taxon>
        <taxon>Bacillota</taxon>
        <taxon>Bacilli</taxon>
        <taxon>Bacillales</taxon>
        <taxon>Bacillaceae</taxon>
        <taxon>Neobacillus</taxon>
    </lineage>
</organism>
<evidence type="ECO:0000256" key="1">
    <source>
        <dbReference type="ARBA" id="ARBA00006336"/>
    </source>
</evidence>
<dbReference type="GO" id="GO:0016787">
    <property type="term" value="F:hydrolase activity"/>
    <property type="evidence" value="ECO:0007669"/>
    <property type="project" value="UniProtKB-KW"/>
</dbReference>
<dbReference type="EMBL" id="QNQT01000022">
    <property type="protein sequence ID" value="RDU34655.1"/>
    <property type="molecule type" value="Genomic_DNA"/>
</dbReference>
<keyword evidence="5" id="KW-1185">Reference proteome</keyword>
<protein>
    <submittedName>
        <fullName evidence="4">Cysteine hydrolase</fullName>
    </submittedName>
</protein>
<accession>A0A3D8GJL5</accession>
<evidence type="ECO:0000313" key="4">
    <source>
        <dbReference type="EMBL" id="RDU34655.1"/>
    </source>
</evidence>
<dbReference type="Pfam" id="PF00857">
    <property type="entry name" value="Isochorismatase"/>
    <property type="match status" value="1"/>
</dbReference>
<sequence>MGNTALLVIDAQVGIIEGPKFGPVFDKERLLDTMKNVVGKARSEGVPIIFMMDTEIASPISIESQVHPHISPTRDDITITKKAVDAFQFTTLHDYLQTLDIKHLVVMGCKTEYGVDTTCRRATTLGYDVTLVADGHSTTANNVLGAEEIIAHHNCTLHGLDNIENFILVRDSDENIFTHRHSDFKK</sequence>
<gene>
    <name evidence="4" type="ORF">DRW41_22255</name>
</gene>
<dbReference type="Gene3D" id="3.40.50.850">
    <property type="entry name" value="Isochorismatase-like"/>
    <property type="match status" value="1"/>
</dbReference>
<dbReference type="InterPro" id="IPR050272">
    <property type="entry name" value="Isochorismatase-like_hydrls"/>
</dbReference>
<dbReference type="SUPFAM" id="SSF52499">
    <property type="entry name" value="Isochorismatase-like hydrolases"/>
    <property type="match status" value="1"/>
</dbReference>
<dbReference type="OrthoDB" id="9785724at2"/>
<dbReference type="PANTHER" id="PTHR43540:SF14">
    <property type="entry name" value="ISOCHORISMATASE"/>
    <property type="match status" value="1"/>
</dbReference>
<evidence type="ECO:0000259" key="3">
    <source>
        <dbReference type="Pfam" id="PF00857"/>
    </source>
</evidence>
<dbReference type="InterPro" id="IPR036380">
    <property type="entry name" value="Isochorismatase-like_sf"/>
</dbReference>
<proteinExistence type="inferred from homology"/>
<keyword evidence="2 4" id="KW-0378">Hydrolase</keyword>
<dbReference type="PANTHER" id="PTHR43540">
    <property type="entry name" value="PEROXYUREIDOACRYLATE/UREIDOACRYLATE AMIDOHYDROLASE-RELATED"/>
    <property type="match status" value="1"/>
</dbReference>
<evidence type="ECO:0000256" key="2">
    <source>
        <dbReference type="ARBA" id="ARBA00022801"/>
    </source>
</evidence>
<comment type="caution">
    <text evidence="4">The sequence shown here is derived from an EMBL/GenBank/DDBJ whole genome shotgun (WGS) entry which is preliminary data.</text>
</comment>
<dbReference type="AlphaFoldDB" id="A0A3D8GJL5"/>
<name>A0A3D8GJL5_9BACI</name>
<dbReference type="InterPro" id="IPR000868">
    <property type="entry name" value="Isochorismatase-like_dom"/>
</dbReference>
<dbReference type="RefSeq" id="WP_115454206.1">
    <property type="nucleotide sequence ID" value="NZ_QNQT01000022.1"/>
</dbReference>